<sequence length="344" mass="39060">MALVPAGLASNRLRNYCIFGAVQSFDPCFRYGNQCSSDSSVDDGWFICEYHSSVHFKIEKMVLPIPDADNNIYYRTVGRSLVGDKEMGNARVLIPSHKNYETVLNVEGLPLAERLIIYIIYGDKTNQDNICKILQYNENYREQTYKIVEEVYSKTMTILNMTDPTVFCSRVAYDNRLYSNADENENDIGDQNFIKLPNFIKNLIEKAVAPEIIKIDTETLCIRNCPTCKIDSTGLVADVTLYNPVKPKHRVNVNENILRVENVLKFQGNANALQRSLARYDNYSIDVPLILGKQTLYTNKEKPFRKFYNSNTFSTDRIPSTSINTDAEMPAAPVNRPATAPVVT</sequence>
<reference evidence="2 3" key="1">
    <citation type="journal article" date="2018" name="J. Invertebr. Pathol.">
        <title>Morphological, genetic and biological characterisation of a novel alphabaculovirus isolated from Cryptophlebia peltastica (Lepidoptera: Tortricidae).</title>
        <authorList>
            <person name="Marsberg T."/>
            <person name="Jukes M.D."/>
            <person name="Krejmer-Rabalska M."/>
            <person name="Rabalski L."/>
            <person name="Knox C.M."/>
            <person name="Moore S.D."/>
            <person name="Hill M.P."/>
            <person name="Szewczyk B."/>
        </authorList>
    </citation>
    <scope>NUCLEOTIDE SEQUENCE [LARGE SCALE GENOMIC DNA]</scope>
    <source>
        <strain evidence="2">SA</strain>
    </source>
</reference>
<dbReference type="GO" id="GO:0019028">
    <property type="term" value="C:viral capsid"/>
    <property type="evidence" value="ECO:0007669"/>
    <property type="project" value="InterPro"/>
</dbReference>
<dbReference type="Pfam" id="PF04501">
    <property type="entry name" value="Baculo_VP39"/>
    <property type="match status" value="1"/>
</dbReference>
<evidence type="ECO:0000313" key="2">
    <source>
        <dbReference type="EMBL" id="AXS67734.1"/>
    </source>
</evidence>
<name>A0A346RNT7_9ABAC</name>
<evidence type="ECO:0000256" key="1">
    <source>
        <dbReference type="SAM" id="MobiDB-lite"/>
    </source>
</evidence>
<dbReference type="EMBL" id="MH394321">
    <property type="protein sequence ID" value="AXS67734.1"/>
    <property type="molecule type" value="Genomic_DNA"/>
</dbReference>
<evidence type="ECO:0000313" key="3">
    <source>
        <dbReference type="Proteomes" id="UP000500845"/>
    </source>
</evidence>
<proteinExistence type="predicted"/>
<protein>
    <submittedName>
        <fullName evidence="2">Vp39</fullName>
    </submittedName>
</protein>
<dbReference type="RefSeq" id="YP_010086942.1">
    <property type="nucleotide sequence ID" value="NC_055500.1"/>
</dbReference>
<dbReference type="Proteomes" id="UP000500845">
    <property type="component" value="Segment"/>
</dbReference>
<dbReference type="GO" id="GO:0005198">
    <property type="term" value="F:structural molecule activity"/>
    <property type="evidence" value="ECO:0007669"/>
    <property type="project" value="InterPro"/>
</dbReference>
<dbReference type="GeneID" id="65102187"/>
<dbReference type="KEGG" id="vg:65102187"/>
<feature type="region of interest" description="Disordered" evidence="1">
    <location>
        <begin position="319"/>
        <end position="344"/>
    </location>
</feature>
<accession>A0A346RNT7</accession>
<keyword evidence="3" id="KW-1185">Reference proteome</keyword>
<organism evidence="2 3">
    <name type="scientific">Cryptophlebia peltastica nucleopolyhedrovirus</name>
    <dbReference type="NCBI Taxonomy" id="2304025"/>
    <lineage>
        <taxon>Viruses</taxon>
        <taxon>Viruses incertae sedis</taxon>
        <taxon>Naldaviricetes</taxon>
        <taxon>Lefavirales</taxon>
        <taxon>Baculoviridae</taxon>
        <taxon>Alphabaculovirus</taxon>
        <taxon>Alphabaculovirus crypeltasticae</taxon>
    </lineage>
</organism>
<dbReference type="InterPro" id="IPR007589">
    <property type="entry name" value="Baculo_VP39"/>
</dbReference>